<feature type="compositionally biased region" description="Basic and acidic residues" evidence="1">
    <location>
        <begin position="27"/>
        <end position="41"/>
    </location>
</feature>
<comment type="caution">
    <text evidence="2">The sequence shown here is derived from an EMBL/GenBank/DDBJ whole genome shotgun (WGS) entry which is preliminary data.</text>
</comment>
<sequence>MGRLGPLTSQALGRSPYDDVVPGEGESDPREPLQMWDEKGRPVNPETNRINKDIVRSHNEVMLVIGVAEPENGGLSESQALAAQRHHQYEETIGMNLLYVGRIVEAMGSWGINGTRHRILLYKRYAHVPFYQLYKYERSQQPLSSSLLSGFPSFLARTALKMSCYSYYRRSSLVRFASDWVQLHLTVFGTMQQLGIIPSSQWLPSLGFFIPFTSSSPISAPPPMTAFTVDEMVKWIGALALNCAPLVGVYVCNGLWASSRAALWLMIRPFLPIPHNATKRIVLKPDDVDEPAQSPELAPSALRSSTGEQPRNAGDITRDEAAFRALEGRRASGSVPLDTIRRQSTISARGDEEASDDEETEVAGATLISFDVEASESTDVPPGVWSAELRPNVTESRWLSGREPVYRDNTLTRLPSTLAIDVLSSFPPRILTAPLEAFVWRLFARSYLSHRGLPLGDIYEPDFLQGLPWTAFASFLGMELIHMLLESEIWAAMTLTAQYYRMSEEEWKERYDEGSDSVPR</sequence>
<accession>A0ABR3XG59</accession>
<protein>
    <submittedName>
        <fullName evidence="2">Uncharacterized protein</fullName>
    </submittedName>
</protein>
<proteinExistence type="predicted"/>
<evidence type="ECO:0000256" key="1">
    <source>
        <dbReference type="SAM" id="MobiDB-lite"/>
    </source>
</evidence>
<feature type="region of interest" description="Disordered" evidence="1">
    <location>
        <begin position="340"/>
        <end position="360"/>
    </location>
</feature>
<reference evidence="2 3" key="1">
    <citation type="journal article" date="2024" name="Commun. Biol.">
        <title>Comparative genomic analysis of thermophilic fungi reveals convergent evolutionary adaptations and gene losses.</title>
        <authorList>
            <person name="Steindorff A.S."/>
            <person name="Aguilar-Pontes M.V."/>
            <person name="Robinson A.J."/>
            <person name="Andreopoulos B."/>
            <person name="LaButti K."/>
            <person name="Kuo A."/>
            <person name="Mondo S."/>
            <person name="Riley R."/>
            <person name="Otillar R."/>
            <person name="Haridas S."/>
            <person name="Lipzen A."/>
            <person name="Grimwood J."/>
            <person name="Schmutz J."/>
            <person name="Clum A."/>
            <person name="Reid I.D."/>
            <person name="Moisan M.C."/>
            <person name="Butler G."/>
            <person name="Nguyen T.T.M."/>
            <person name="Dewar K."/>
            <person name="Conant G."/>
            <person name="Drula E."/>
            <person name="Henrissat B."/>
            <person name="Hansel C."/>
            <person name="Singer S."/>
            <person name="Hutchinson M.I."/>
            <person name="de Vries R.P."/>
            <person name="Natvig D.O."/>
            <person name="Powell A.J."/>
            <person name="Tsang A."/>
            <person name="Grigoriev I.V."/>
        </authorList>
    </citation>
    <scope>NUCLEOTIDE SEQUENCE [LARGE SCALE GENOMIC DNA]</scope>
    <source>
        <strain evidence="2 3">ATCC 24622</strain>
    </source>
</reference>
<feature type="region of interest" description="Disordered" evidence="1">
    <location>
        <begin position="288"/>
        <end position="317"/>
    </location>
</feature>
<gene>
    <name evidence="2" type="ORF">VTK73DRAFT_237</name>
</gene>
<evidence type="ECO:0000313" key="3">
    <source>
        <dbReference type="Proteomes" id="UP001586593"/>
    </source>
</evidence>
<name>A0ABR3XG59_9PEZI</name>
<dbReference type="Proteomes" id="UP001586593">
    <property type="component" value="Unassembled WGS sequence"/>
</dbReference>
<keyword evidence="3" id="KW-1185">Reference proteome</keyword>
<organism evidence="2 3">
    <name type="scientific">Phialemonium thermophilum</name>
    <dbReference type="NCBI Taxonomy" id="223376"/>
    <lineage>
        <taxon>Eukaryota</taxon>
        <taxon>Fungi</taxon>
        <taxon>Dikarya</taxon>
        <taxon>Ascomycota</taxon>
        <taxon>Pezizomycotina</taxon>
        <taxon>Sordariomycetes</taxon>
        <taxon>Sordariomycetidae</taxon>
        <taxon>Cephalothecales</taxon>
        <taxon>Cephalothecaceae</taxon>
        <taxon>Phialemonium</taxon>
    </lineage>
</organism>
<dbReference type="EMBL" id="JAZHXJ010000102">
    <property type="protein sequence ID" value="KAL1874760.1"/>
    <property type="molecule type" value="Genomic_DNA"/>
</dbReference>
<evidence type="ECO:0000313" key="2">
    <source>
        <dbReference type="EMBL" id="KAL1874760.1"/>
    </source>
</evidence>
<feature type="region of interest" description="Disordered" evidence="1">
    <location>
        <begin position="1"/>
        <end position="47"/>
    </location>
</feature>